<feature type="binding site" evidence="20">
    <location>
        <position position="561"/>
    </location>
    <ligand>
        <name>ATP</name>
        <dbReference type="ChEBI" id="CHEBI:30616"/>
    </ligand>
</feature>
<evidence type="ECO:0000256" key="17">
    <source>
        <dbReference type="ARBA" id="ARBA00023230"/>
    </source>
</evidence>
<keyword evidence="13 22" id="KW-1133">Transmembrane helix</keyword>
<evidence type="ECO:0000256" key="14">
    <source>
        <dbReference type="ARBA" id="ARBA00023016"/>
    </source>
</evidence>
<dbReference type="EC" id="2.7.11.1" evidence="2"/>
<dbReference type="SUPFAM" id="SSF56112">
    <property type="entry name" value="Protein kinase-like (PK-like)"/>
    <property type="match status" value="1"/>
</dbReference>
<dbReference type="InterPro" id="IPR011047">
    <property type="entry name" value="Quinoprotein_ADH-like_sf"/>
</dbReference>
<comment type="similarity">
    <text evidence="18">Belongs to the protein kinase superfamily. Ser/Thr protein kinase family. GCN2 subfamily.</text>
</comment>
<evidence type="ECO:0000313" key="24">
    <source>
        <dbReference type="EMBL" id="KAL2722879.1"/>
    </source>
</evidence>
<evidence type="ECO:0000256" key="22">
    <source>
        <dbReference type="SAM" id="Phobius"/>
    </source>
</evidence>
<dbReference type="AlphaFoldDB" id="A0ABD2AQI4"/>
<sequence>MMSCTVNIFFCKRKMSKIFSWKQTYFYAVIVILYSFILVNGGQINQLKVCGQSSKNPNSLIFVSTLDGKISVLDAANNGKKLWALDFDNGPMLSSNIHRRELNNNGQWVRLIPSLGGGLYKFDGENLEKLPVTTEQLLSSSFRYSDDLVFSGGKETRSYGVLSTTGKILYECNIGGCHNNTTTDTYINQEILVIQHLQQTVRAVEPHSGAEKWNFSVGQHELLLLSNQNICDDKSNENIPEFELKVIVPEGLVWAVKKNAPNVKLWQYKFDSPIVTIWQKENTQNINNNNNGLKQVDLFDNTQWTWGSKFAIGPSIYVGMHDRQLYVQENVKIYKSLGSSSTKFTPYSQIPWQPYPAIGAALITNPLSKKGNDDKNISFEITDVQSTTALSVMYNSEYINGNGFYLYLKEHLQSNEYNQCYNDSNIFITSDESTTNFYEVIDNEYDDNDETPVQVIIVSLWYWWKEVLVISITTALLLNFIWTQHLLNGAATTKDAIPPPLIIERHIECKNTNETTDQGQNVIFKSRYLTDFEPIDCLGKGGYGVVFEAKNKIDECNYAIKRIALSNRQDSRERVMREVKALAKLDHCNIVRYFNAWVECPPIEWLEEHDQKWISKEQFRSSEFSLETNQNEKKCNSSICIDASIPEQSSVDSACEAYVLNHVSESDDSFVIFENSGKVKNERNPDSELLESESNNNLNDDDDSSLSQDISSFGNNNQLCKKEEYKKSRKTSLSINLKEKSINRKSTKMFLYIQMQLCQRLSLRQWLKKQMNPRDNSMILNIFHQIVDAVEYVHLQGLIHRDLKPSNIFFAYDDKIKIGDFGLVTAMTEDYKETNITSQSENTNVKHNLHTSCVGTQLYMSPEQMNGQIYDYKVDIYSLGIIFFELLISFDTEMERVVTLTNLRRLSFPTDFDINFPAEYTLLKIMLDKRPEKRPTTLGIKARPPLLHYGKENGFRINENSKWHFELPQFAKYSSVTSSSSSSSESQVNTNT</sequence>
<evidence type="ECO:0000256" key="20">
    <source>
        <dbReference type="PROSITE-ProRule" id="PRU10141"/>
    </source>
</evidence>
<evidence type="ECO:0000256" key="13">
    <source>
        <dbReference type="ARBA" id="ARBA00022989"/>
    </source>
</evidence>
<dbReference type="GO" id="GO:0005789">
    <property type="term" value="C:endoplasmic reticulum membrane"/>
    <property type="evidence" value="ECO:0007669"/>
    <property type="project" value="UniProtKB-SubCell"/>
</dbReference>
<gene>
    <name evidence="24" type="ORF">V1478_009742</name>
</gene>
<dbReference type="PROSITE" id="PS50011">
    <property type="entry name" value="PROTEIN_KINASE_DOM"/>
    <property type="match status" value="1"/>
</dbReference>
<comment type="caution">
    <text evidence="24">The sequence shown here is derived from an EMBL/GenBank/DDBJ whole genome shotgun (WGS) entry which is preliminary data.</text>
</comment>
<feature type="domain" description="Protein kinase" evidence="23">
    <location>
        <begin position="532"/>
        <end position="947"/>
    </location>
</feature>
<keyword evidence="3" id="KW-0723">Serine/threonine-protein kinase</keyword>
<evidence type="ECO:0000256" key="11">
    <source>
        <dbReference type="ARBA" id="ARBA00022840"/>
    </source>
</evidence>
<keyword evidence="16" id="KW-0325">Glycoprotein</keyword>
<evidence type="ECO:0000256" key="5">
    <source>
        <dbReference type="ARBA" id="ARBA00022679"/>
    </source>
</evidence>
<dbReference type="Gene3D" id="3.30.200.20">
    <property type="entry name" value="Phosphorylase Kinase, domain 1"/>
    <property type="match status" value="1"/>
</dbReference>
<keyword evidence="10" id="KW-0256">Endoplasmic reticulum</keyword>
<accession>A0ABD2AQI4</accession>
<dbReference type="PROSITE" id="PS00107">
    <property type="entry name" value="PROTEIN_KINASE_ATP"/>
    <property type="match status" value="1"/>
</dbReference>
<feature type="region of interest" description="Disordered" evidence="21">
    <location>
        <begin position="681"/>
        <end position="707"/>
    </location>
</feature>
<dbReference type="Gene3D" id="2.130.10.10">
    <property type="entry name" value="YVTN repeat-like/Quinoprotein amine dehydrogenase"/>
    <property type="match status" value="1"/>
</dbReference>
<keyword evidence="7" id="KW-0732">Signal</keyword>
<protein>
    <recommendedName>
        <fullName evidence="2">non-specific serine/threonine protein kinase</fullName>
        <ecNumber evidence="2">2.7.11.1</ecNumber>
    </recommendedName>
    <alternativeName>
        <fullName evidence="19">PRKR-like endoplasmic reticulum kinase</fullName>
    </alternativeName>
</protein>
<dbReference type="GO" id="GO:0003743">
    <property type="term" value="F:translation initiation factor activity"/>
    <property type="evidence" value="ECO:0007669"/>
    <property type="project" value="UniProtKB-KW"/>
</dbReference>
<evidence type="ECO:0000259" key="23">
    <source>
        <dbReference type="PROSITE" id="PS50011"/>
    </source>
</evidence>
<dbReference type="GO" id="GO:0004674">
    <property type="term" value="F:protein serine/threonine kinase activity"/>
    <property type="evidence" value="ECO:0007669"/>
    <property type="project" value="UniProtKB-KW"/>
</dbReference>
<dbReference type="Proteomes" id="UP001607302">
    <property type="component" value="Unassembled WGS sequence"/>
</dbReference>
<keyword evidence="11 20" id="KW-0067">ATP-binding</keyword>
<dbReference type="InterPro" id="IPR011009">
    <property type="entry name" value="Kinase-like_dom_sf"/>
</dbReference>
<reference evidence="24 25" key="1">
    <citation type="journal article" date="2024" name="Ann. Entomol. Soc. Am.">
        <title>Genomic analyses of the southern and eastern yellowjacket wasps (Hymenoptera: Vespidae) reveal evolutionary signatures of social life.</title>
        <authorList>
            <person name="Catto M.A."/>
            <person name="Caine P.B."/>
            <person name="Orr S.E."/>
            <person name="Hunt B.G."/>
            <person name="Goodisman M.A.D."/>
        </authorList>
    </citation>
    <scope>NUCLEOTIDE SEQUENCE [LARGE SCALE GENOMIC DNA]</scope>
    <source>
        <strain evidence="24">233</strain>
        <tissue evidence="24">Head and thorax</tissue>
    </source>
</reference>
<dbReference type="GO" id="GO:0006986">
    <property type="term" value="P:response to unfolded protein"/>
    <property type="evidence" value="ECO:0007669"/>
    <property type="project" value="UniProtKB-KW"/>
</dbReference>
<dbReference type="PROSITE" id="PS00108">
    <property type="entry name" value="PROTEIN_KINASE_ST"/>
    <property type="match status" value="1"/>
</dbReference>
<keyword evidence="15 22" id="KW-0472">Membrane</keyword>
<proteinExistence type="inferred from homology"/>
<keyword evidence="14" id="KW-0346">Stress response</keyword>
<comment type="subcellular location">
    <subcellularLocation>
        <location evidence="1">Endoplasmic reticulum membrane</location>
        <topology evidence="1">Single-pass type I membrane protein</topology>
    </subcellularLocation>
</comment>
<dbReference type="SUPFAM" id="SSF50998">
    <property type="entry name" value="Quinoprotein alcohol dehydrogenase-like"/>
    <property type="match status" value="1"/>
</dbReference>
<keyword evidence="4" id="KW-0597">Phosphoprotein</keyword>
<dbReference type="PANTHER" id="PTHR11042">
    <property type="entry name" value="EUKARYOTIC TRANSLATION INITIATION FACTOR 2-ALPHA KINASE EIF2-ALPHA KINASE -RELATED"/>
    <property type="match status" value="1"/>
</dbReference>
<evidence type="ECO:0000256" key="10">
    <source>
        <dbReference type="ARBA" id="ARBA00022824"/>
    </source>
</evidence>
<dbReference type="InterPro" id="IPR008271">
    <property type="entry name" value="Ser/Thr_kinase_AS"/>
</dbReference>
<evidence type="ECO:0000256" key="15">
    <source>
        <dbReference type="ARBA" id="ARBA00023136"/>
    </source>
</evidence>
<dbReference type="GO" id="GO:0005524">
    <property type="term" value="F:ATP binding"/>
    <property type="evidence" value="ECO:0007669"/>
    <property type="project" value="UniProtKB-UniRule"/>
</dbReference>
<dbReference type="InterPro" id="IPR000719">
    <property type="entry name" value="Prot_kinase_dom"/>
</dbReference>
<organism evidence="24 25">
    <name type="scientific">Vespula squamosa</name>
    <name type="common">Southern yellow jacket</name>
    <name type="synonym">Wasp</name>
    <dbReference type="NCBI Taxonomy" id="30214"/>
    <lineage>
        <taxon>Eukaryota</taxon>
        <taxon>Metazoa</taxon>
        <taxon>Ecdysozoa</taxon>
        <taxon>Arthropoda</taxon>
        <taxon>Hexapoda</taxon>
        <taxon>Insecta</taxon>
        <taxon>Pterygota</taxon>
        <taxon>Neoptera</taxon>
        <taxon>Endopterygota</taxon>
        <taxon>Hymenoptera</taxon>
        <taxon>Apocrita</taxon>
        <taxon>Aculeata</taxon>
        <taxon>Vespoidea</taxon>
        <taxon>Vespidae</taxon>
        <taxon>Vespinae</taxon>
        <taxon>Vespula</taxon>
    </lineage>
</organism>
<keyword evidence="12" id="KW-0810">Translation regulation</keyword>
<keyword evidence="24" id="KW-0396">Initiation factor</keyword>
<dbReference type="InterPro" id="IPR050339">
    <property type="entry name" value="CC_SR_Kinase"/>
</dbReference>
<evidence type="ECO:0000256" key="12">
    <source>
        <dbReference type="ARBA" id="ARBA00022845"/>
    </source>
</evidence>
<evidence type="ECO:0000256" key="2">
    <source>
        <dbReference type="ARBA" id="ARBA00012513"/>
    </source>
</evidence>
<keyword evidence="6 22" id="KW-0812">Transmembrane</keyword>
<name>A0ABD2AQI4_VESSQ</name>
<dbReference type="FunFam" id="1.10.510.10:FF:000251">
    <property type="entry name" value="eukaryotic translation initiation factor 2-alpha kinase 3"/>
    <property type="match status" value="1"/>
</dbReference>
<evidence type="ECO:0000256" key="1">
    <source>
        <dbReference type="ARBA" id="ARBA00004115"/>
    </source>
</evidence>
<evidence type="ECO:0000256" key="7">
    <source>
        <dbReference type="ARBA" id="ARBA00022729"/>
    </source>
</evidence>
<keyword evidence="5" id="KW-0808">Transferase</keyword>
<evidence type="ECO:0000256" key="3">
    <source>
        <dbReference type="ARBA" id="ARBA00022527"/>
    </source>
</evidence>
<keyword evidence="25" id="KW-1185">Reference proteome</keyword>
<dbReference type="InterPro" id="IPR015943">
    <property type="entry name" value="WD40/YVTN_repeat-like_dom_sf"/>
</dbReference>
<evidence type="ECO:0000256" key="9">
    <source>
        <dbReference type="ARBA" id="ARBA00022777"/>
    </source>
</evidence>
<evidence type="ECO:0000256" key="18">
    <source>
        <dbReference type="ARBA" id="ARBA00037982"/>
    </source>
</evidence>
<dbReference type="FunFam" id="3.30.200.20:FF:000193">
    <property type="entry name" value="Eukaryotic translation initiation factor 2-alpha kinase 3"/>
    <property type="match status" value="1"/>
</dbReference>
<evidence type="ECO:0000313" key="25">
    <source>
        <dbReference type="Proteomes" id="UP001607302"/>
    </source>
</evidence>
<dbReference type="SMART" id="SM00220">
    <property type="entry name" value="S_TKc"/>
    <property type="match status" value="1"/>
</dbReference>
<dbReference type="Pfam" id="PF00069">
    <property type="entry name" value="Pkinase"/>
    <property type="match status" value="2"/>
</dbReference>
<keyword evidence="8 20" id="KW-0547">Nucleotide-binding</keyword>
<evidence type="ECO:0000256" key="6">
    <source>
        <dbReference type="ARBA" id="ARBA00022692"/>
    </source>
</evidence>
<keyword evidence="17" id="KW-0834">Unfolded protein response</keyword>
<evidence type="ECO:0000256" key="21">
    <source>
        <dbReference type="SAM" id="MobiDB-lite"/>
    </source>
</evidence>
<evidence type="ECO:0000256" key="4">
    <source>
        <dbReference type="ARBA" id="ARBA00022553"/>
    </source>
</evidence>
<keyword evidence="9 24" id="KW-0418">Kinase</keyword>
<evidence type="ECO:0000256" key="19">
    <source>
        <dbReference type="ARBA" id="ARBA00041500"/>
    </source>
</evidence>
<keyword evidence="24" id="KW-0648">Protein biosynthesis</keyword>
<evidence type="ECO:0000256" key="8">
    <source>
        <dbReference type="ARBA" id="ARBA00022741"/>
    </source>
</evidence>
<dbReference type="Gene3D" id="1.10.510.10">
    <property type="entry name" value="Transferase(Phosphotransferase) domain 1"/>
    <property type="match status" value="1"/>
</dbReference>
<feature type="transmembrane region" description="Helical" evidence="22">
    <location>
        <begin position="24"/>
        <end position="44"/>
    </location>
</feature>
<evidence type="ECO:0000256" key="16">
    <source>
        <dbReference type="ARBA" id="ARBA00023180"/>
    </source>
</evidence>
<dbReference type="InterPro" id="IPR017441">
    <property type="entry name" value="Protein_kinase_ATP_BS"/>
</dbReference>
<dbReference type="EMBL" id="JAUDFV010000141">
    <property type="protein sequence ID" value="KAL2722879.1"/>
    <property type="molecule type" value="Genomic_DNA"/>
</dbReference>
<dbReference type="PANTHER" id="PTHR11042:SF91">
    <property type="entry name" value="EUKARYOTIC TRANSLATION INITIATION FACTOR 2-ALPHA KINASE"/>
    <property type="match status" value="1"/>
</dbReference>
<dbReference type="GO" id="GO:0006417">
    <property type="term" value="P:regulation of translation"/>
    <property type="evidence" value="ECO:0007669"/>
    <property type="project" value="UniProtKB-KW"/>
</dbReference>